<keyword evidence="7" id="KW-0067">ATP-binding</keyword>
<keyword evidence="3" id="KW-0597">Phosphoprotein</keyword>
<dbReference type="EMBL" id="MWQN01000001">
    <property type="protein sequence ID" value="OPC84746.1"/>
    <property type="molecule type" value="Genomic_DNA"/>
</dbReference>
<evidence type="ECO:0000313" key="13">
    <source>
        <dbReference type="Proteomes" id="UP000190037"/>
    </source>
</evidence>
<evidence type="ECO:0000256" key="1">
    <source>
        <dbReference type="ARBA" id="ARBA00000085"/>
    </source>
</evidence>
<evidence type="ECO:0000256" key="9">
    <source>
        <dbReference type="SAM" id="Phobius"/>
    </source>
</evidence>
<dbReference type="GO" id="GO:0005524">
    <property type="term" value="F:ATP binding"/>
    <property type="evidence" value="ECO:0007669"/>
    <property type="project" value="UniProtKB-KW"/>
</dbReference>
<dbReference type="GO" id="GO:0046983">
    <property type="term" value="F:protein dimerization activity"/>
    <property type="evidence" value="ECO:0007669"/>
    <property type="project" value="InterPro"/>
</dbReference>
<feature type="transmembrane region" description="Helical" evidence="9">
    <location>
        <begin position="118"/>
        <end position="144"/>
    </location>
</feature>
<organism evidence="12 13">
    <name type="scientific">Embleya scabrispora</name>
    <dbReference type="NCBI Taxonomy" id="159449"/>
    <lineage>
        <taxon>Bacteria</taxon>
        <taxon>Bacillati</taxon>
        <taxon>Actinomycetota</taxon>
        <taxon>Actinomycetes</taxon>
        <taxon>Kitasatosporales</taxon>
        <taxon>Streptomycetaceae</taxon>
        <taxon>Embleya</taxon>
    </lineage>
</organism>
<dbReference type="PANTHER" id="PTHR24421:SF10">
    <property type="entry name" value="NITRATE_NITRITE SENSOR PROTEIN NARQ"/>
    <property type="match status" value="1"/>
</dbReference>
<keyword evidence="6" id="KW-0418">Kinase</keyword>
<dbReference type="InterPro" id="IPR036890">
    <property type="entry name" value="HATPase_C_sf"/>
</dbReference>
<reference evidence="12 13" key="1">
    <citation type="submission" date="2017-03" db="EMBL/GenBank/DDBJ databases">
        <title>Draft genome sequence of Streptomyces scabrisporus NF3, endophyte isolated from Amphipterygium adstringens.</title>
        <authorList>
            <person name="Vazquez M."/>
            <person name="Ceapa C.D."/>
            <person name="Rodriguez Luna D."/>
            <person name="Sanchez Esquivel S."/>
        </authorList>
    </citation>
    <scope>NUCLEOTIDE SEQUENCE [LARGE SCALE GENOMIC DNA]</scope>
    <source>
        <strain evidence="12 13">NF3</strain>
    </source>
</reference>
<keyword evidence="9" id="KW-1133">Transmembrane helix</keyword>
<dbReference type="InterPro" id="IPR050482">
    <property type="entry name" value="Sensor_HK_TwoCompSys"/>
</dbReference>
<keyword evidence="9" id="KW-0472">Membrane</keyword>
<keyword evidence="5" id="KW-0547">Nucleotide-binding</keyword>
<feature type="transmembrane region" description="Helical" evidence="9">
    <location>
        <begin position="176"/>
        <end position="195"/>
    </location>
</feature>
<dbReference type="Pfam" id="PF13796">
    <property type="entry name" value="Sensor"/>
    <property type="match status" value="1"/>
</dbReference>
<dbReference type="OrthoDB" id="5242012at2"/>
<proteinExistence type="predicted"/>
<dbReference type="CDD" id="cd16917">
    <property type="entry name" value="HATPase_UhpB-NarQ-NarX-like"/>
    <property type="match status" value="1"/>
</dbReference>
<evidence type="ECO:0000256" key="3">
    <source>
        <dbReference type="ARBA" id="ARBA00022553"/>
    </source>
</evidence>
<evidence type="ECO:0000256" key="5">
    <source>
        <dbReference type="ARBA" id="ARBA00022741"/>
    </source>
</evidence>
<dbReference type="Pfam" id="PF07730">
    <property type="entry name" value="HisKA_3"/>
    <property type="match status" value="1"/>
</dbReference>
<dbReference type="PANTHER" id="PTHR24421">
    <property type="entry name" value="NITRATE/NITRITE SENSOR PROTEIN NARX-RELATED"/>
    <property type="match status" value="1"/>
</dbReference>
<dbReference type="Gene3D" id="1.20.5.1930">
    <property type="match status" value="1"/>
</dbReference>
<comment type="caution">
    <text evidence="12">The sequence shown here is derived from an EMBL/GenBank/DDBJ whole genome shotgun (WGS) entry which is preliminary data.</text>
</comment>
<dbReference type="STRING" id="159449.B4N89_01730"/>
<evidence type="ECO:0000256" key="4">
    <source>
        <dbReference type="ARBA" id="ARBA00022679"/>
    </source>
</evidence>
<dbReference type="GO" id="GO:0000155">
    <property type="term" value="F:phosphorelay sensor kinase activity"/>
    <property type="evidence" value="ECO:0007669"/>
    <property type="project" value="InterPro"/>
</dbReference>
<dbReference type="AlphaFoldDB" id="A0A1T3P6P9"/>
<keyword evidence="8" id="KW-0902">Two-component regulatory system</keyword>
<keyword evidence="4" id="KW-0808">Transferase</keyword>
<evidence type="ECO:0000256" key="2">
    <source>
        <dbReference type="ARBA" id="ARBA00012438"/>
    </source>
</evidence>
<accession>A0A1T3P6P9</accession>
<dbReference type="InterPro" id="IPR025828">
    <property type="entry name" value="Put_sensor_dom"/>
</dbReference>
<evidence type="ECO:0000256" key="8">
    <source>
        <dbReference type="ARBA" id="ARBA00023012"/>
    </source>
</evidence>
<gene>
    <name evidence="12" type="ORF">B4N89_01730</name>
</gene>
<protein>
    <recommendedName>
        <fullName evidence="2">histidine kinase</fullName>
        <ecNumber evidence="2">2.7.13.3</ecNumber>
    </recommendedName>
</protein>
<feature type="domain" description="Putative sensor" evidence="11">
    <location>
        <begin position="21"/>
        <end position="210"/>
    </location>
</feature>
<keyword evidence="13" id="KW-1185">Reference proteome</keyword>
<dbReference type="EC" id="2.7.13.3" evidence="2"/>
<keyword evidence="9" id="KW-0812">Transmembrane</keyword>
<feature type="transmembrane region" description="Helical" evidence="9">
    <location>
        <begin position="21"/>
        <end position="42"/>
    </location>
</feature>
<dbReference type="GO" id="GO:0016020">
    <property type="term" value="C:membrane"/>
    <property type="evidence" value="ECO:0007669"/>
    <property type="project" value="InterPro"/>
</dbReference>
<feature type="domain" description="Signal transduction histidine kinase subgroup 3 dimerisation and phosphoacceptor" evidence="10">
    <location>
        <begin position="238"/>
        <end position="309"/>
    </location>
</feature>
<comment type="catalytic activity">
    <reaction evidence="1">
        <text>ATP + protein L-histidine = ADP + protein N-phospho-L-histidine.</text>
        <dbReference type="EC" id="2.7.13.3"/>
    </reaction>
</comment>
<dbReference type="Proteomes" id="UP000190037">
    <property type="component" value="Unassembled WGS sequence"/>
</dbReference>
<evidence type="ECO:0000256" key="6">
    <source>
        <dbReference type="ARBA" id="ARBA00022777"/>
    </source>
</evidence>
<evidence type="ECO:0000259" key="10">
    <source>
        <dbReference type="Pfam" id="PF07730"/>
    </source>
</evidence>
<dbReference type="SUPFAM" id="SSF55874">
    <property type="entry name" value="ATPase domain of HSP90 chaperone/DNA topoisomerase II/histidine kinase"/>
    <property type="match status" value="1"/>
</dbReference>
<evidence type="ECO:0000256" key="7">
    <source>
        <dbReference type="ARBA" id="ARBA00022840"/>
    </source>
</evidence>
<name>A0A1T3P6P9_9ACTN</name>
<dbReference type="InterPro" id="IPR011712">
    <property type="entry name" value="Sig_transdc_His_kin_sub3_dim/P"/>
</dbReference>
<dbReference type="Gene3D" id="3.30.565.10">
    <property type="entry name" value="Histidine kinase-like ATPase, C-terminal domain"/>
    <property type="match status" value="1"/>
</dbReference>
<evidence type="ECO:0000313" key="12">
    <source>
        <dbReference type="EMBL" id="OPC84746.1"/>
    </source>
</evidence>
<evidence type="ECO:0000259" key="11">
    <source>
        <dbReference type="Pfam" id="PF13796"/>
    </source>
</evidence>
<feature type="transmembrane region" description="Helical" evidence="9">
    <location>
        <begin position="48"/>
        <end position="67"/>
    </location>
</feature>
<sequence length="432" mass="45981">MPMPTFLKAPFTRRTWAEFGYAILTFPLAVFGFGVAFMLAAFGILLTVTLIGLPLLALLVMGARAWGGVHRGLARAMLGVQVPPLRRFRRRPGPLGLLGSALGNTEGWRAVAYTVLKLPLGVVIVMVTGMFWGNGLVLLVYPLLMAAFDPHVTDSDGVVHHSGIQINDLYFDTLPLQLVVSVAGVLILLLAPWAVRGVVLLDRLLIPALLGPSKAAQRMADLEETRAIAVDDSAATLRRIERDLHDGAQARLVALAMNLSLAREKLDAEDTERPMDVDRARTLVDTALGNAREAIVELRDLARGIHPPVLDQGLDAALATLAACSAVPVEVRTDIPVRPPATIETIAYFCAAELLTNVAHHSGATAAIVDVSVRDGLLRLSVTDNGRGGAHAGKGSGLTGLVERARTVDGVLRIDSPIGGPTQVTVDLPIRS</sequence>